<comment type="caution">
    <text evidence="4">The sequence shown here is derived from an EMBL/GenBank/DDBJ whole genome shotgun (WGS) entry which is preliminary data.</text>
</comment>
<dbReference type="SUPFAM" id="SSF143990">
    <property type="entry name" value="YbiA-like"/>
    <property type="match status" value="1"/>
</dbReference>
<dbReference type="Gene3D" id="1.10.357.40">
    <property type="entry name" value="YbiA-like"/>
    <property type="match status" value="1"/>
</dbReference>
<dbReference type="CDD" id="cd15457">
    <property type="entry name" value="NADAR"/>
    <property type="match status" value="1"/>
</dbReference>
<dbReference type="Pfam" id="PF08719">
    <property type="entry name" value="NADAR"/>
    <property type="match status" value="1"/>
</dbReference>
<comment type="catalytic activity">
    <reaction evidence="2">
        <text>2,5-diamino-6-hydroxy-4-(5-phosphoribosylamino)-pyrimidine + H2O = 2,5,6-triamino-4-hydroxypyrimidine + D-ribose 5-phosphate</text>
        <dbReference type="Rhea" id="RHEA:23436"/>
        <dbReference type="ChEBI" id="CHEBI:15377"/>
        <dbReference type="ChEBI" id="CHEBI:58614"/>
        <dbReference type="ChEBI" id="CHEBI:78346"/>
        <dbReference type="ChEBI" id="CHEBI:137796"/>
    </reaction>
</comment>
<evidence type="ECO:0000256" key="2">
    <source>
        <dbReference type="ARBA" id="ARBA00000751"/>
    </source>
</evidence>
<evidence type="ECO:0000259" key="3">
    <source>
        <dbReference type="Pfam" id="PF08719"/>
    </source>
</evidence>
<comment type="catalytic activity">
    <reaction evidence="1">
        <text>5-amino-6-(5-phospho-D-ribosylamino)uracil + H2O = 5,6-diaminouracil + D-ribose 5-phosphate</text>
        <dbReference type="Rhea" id="RHEA:55020"/>
        <dbReference type="ChEBI" id="CHEBI:15377"/>
        <dbReference type="ChEBI" id="CHEBI:46252"/>
        <dbReference type="ChEBI" id="CHEBI:58453"/>
        <dbReference type="ChEBI" id="CHEBI:78346"/>
    </reaction>
</comment>
<evidence type="ECO:0000256" key="1">
    <source>
        <dbReference type="ARBA" id="ARBA00000022"/>
    </source>
</evidence>
<dbReference type="RefSeq" id="WP_120415637.1">
    <property type="nucleotide sequence ID" value="NZ_JBMKBM010000002.1"/>
</dbReference>
<feature type="domain" description="NADAR" evidence="3">
    <location>
        <begin position="17"/>
        <end position="159"/>
    </location>
</feature>
<name>A0A3A9IN59_AERVE</name>
<dbReference type="Proteomes" id="UP000281725">
    <property type="component" value="Unassembled WGS sequence"/>
</dbReference>
<dbReference type="AlphaFoldDB" id="A0A3A9IN59"/>
<dbReference type="InterPro" id="IPR037238">
    <property type="entry name" value="YbiA-like_sf"/>
</dbReference>
<protein>
    <submittedName>
        <fullName evidence="4">NADAR family protein</fullName>
    </submittedName>
</protein>
<dbReference type="EMBL" id="RAWX01000003">
    <property type="protein sequence ID" value="RKJ87802.1"/>
    <property type="molecule type" value="Genomic_DNA"/>
</dbReference>
<evidence type="ECO:0000313" key="5">
    <source>
        <dbReference type="Proteomes" id="UP000281725"/>
    </source>
</evidence>
<dbReference type="InterPro" id="IPR012816">
    <property type="entry name" value="NADAR"/>
</dbReference>
<gene>
    <name evidence="4" type="ORF">D6R50_16345</name>
</gene>
<sequence>MNVHELREYDIRRAAAFCKTTEEWGGLSNMAGGYSLCVNGINVQSSESLYQACRFPDHPEVQKIILEQSSPMIAKRLGKPHIEKTRADWESSRIVIMKWCLRVKLAQNWDRFSSLLIATKDMDIIELSRKDDFWGVKHVDGNIYLGVNALGRLLMQLRHFVYSYKKDDFMLVPPPKLNNFKLFGKDIGPVSASDKTLSLPPLIGDLFESD</sequence>
<organism evidence="4 5">
    <name type="scientific">Aeromonas veronii</name>
    <dbReference type="NCBI Taxonomy" id="654"/>
    <lineage>
        <taxon>Bacteria</taxon>
        <taxon>Pseudomonadati</taxon>
        <taxon>Pseudomonadota</taxon>
        <taxon>Gammaproteobacteria</taxon>
        <taxon>Aeromonadales</taxon>
        <taxon>Aeromonadaceae</taxon>
        <taxon>Aeromonas</taxon>
    </lineage>
</organism>
<reference evidence="4 5" key="1">
    <citation type="submission" date="2018-09" db="EMBL/GenBank/DDBJ databases">
        <title>Genome sequencing of Aeromonas veronii MS-17-88.</title>
        <authorList>
            <person name="Tekedar H.C."/>
            <person name="Arick M.A."/>
            <person name="Hsu C.-Y."/>
            <person name="Thrash A."/>
            <person name="Karsi A."/>
            <person name="Lawrence M.L."/>
            <person name="Abdelhamed H."/>
        </authorList>
    </citation>
    <scope>NUCLEOTIDE SEQUENCE [LARGE SCALE GENOMIC DNA]</scope>
    <source>
        <strain evidence="4 5">MS 17-88</strain>
    </source>
</reference>
<accession>A0A3A9IN59</accession>
<proteinExistence type="predicted"/>
<evidence type="ECO:0000313" key="4">
    <source>
        <dbReference type="EMBL" id="RKJ87802.1"/>
    </source>
</evidence>